<dbReference type="GO" id="GO:0052689">
    <property type="term" value="F:carboxylic ester hydrolase activity"/>
    <property type="evidence" value="ECO:0007669"/>
    <property type="project" value="InterPro"/>
</dbReference>
<keyword evidence="5" id="KW-1185">Reference proteome</keyword>
<accession>A0A7W5DRD5</accession>
<feature type="signal peptide" evidence="1">
    <location>
        <begin position="1"/>
        <end position="19"/>
    </location>
</feature>
<dbReference type="EMBL" id="JACHYB010000001">
    <property type="protein sequence ID" value="MBB3187687.1"/>
    <property type="molecule type" value="Genomic_DNA"/>
</dbReference>
<dbReference type="RefSeq" id="WP_183413423.1">
    <property type="nucleotide sequence ID" value="NZ_JACHYB010000001.1"/>
</dbReference>
<protein>
    <recommendedName>
        <fullName evidence="6">Acetyl xylan esterase</fullName>
    </recommendedName>
</protein>
<dbReference type="Pfam" id="PF13472">
    <property type="entry name" value="Lipase_GDSL_2"/>
    <property type="match status" value="1"/>
</dbReference>
<evidence type="ECO:0000259" key="3">
    <source>
        <dbReference type="Pfam" id="PF17996"/>
    </source>
</evidence>
<dbReference type="Gene3D" id="2.60.120.260">
    <property type="entry name" value="Galactose-binding domain-like"/>
    <property type="match status" value="1"/>
</dbReference>
<dbReference type="Pfam" id="PF17996">
    <property type="entry name" value="CE2_N"/>
    <property type="match status" value="1"/>
</dbReference>
<proteinExistence type="predicted"/>
<evidence type="ECO:0000313" key="5">
    <source>
        <dbReference type="Proteomes" id="UP000544222"/>
    </source>
</evidence>
<evidence type="ECO:0008006" key="6">
    <source>
        <dbReference type="Google" id="ProtNLM"/>
    </source>
</evidence>
<reference evidence="4 5" key="1">
    <citation type="submission" date="2020-08" db="EMBL/GenBank/DDBJ databases">
        <title>Genomic Encyclopedia of Type Strains, Phase IV (KMG-IV): sequencing the most valuable type-strain genomes for metagenomic binning, comparative biology and taxonomic classification.</title>
        <authorList>
            <person name="Goeker M."/>
        </authorList>
    </citation>
    <scope>NUCLEOTIDE SEQUENCE [LARGE SCALE GENOMIC DNA]</scope>
    <source>
        <strain evidence="4 5">DSM 27471</strain>
    </source>
</reference>
<dbReference type="PANTHER" id="PTHR37834">
    <property type="entry name" value="GDSL-LIKE LIPASE/ACYLHYDROLASE DOMAIN PROTEIN (AFU_ORTHOLOGUE AFUA_2G00620)"/>
    <property type="match status" value="1"/>
</dbReference>
<comment type="caution">
    <text evidence="4">The sequence shown here is derived from an EMBL/GenBank/DDBJ whole genome shotgun (WGS) entry which is preliminary data.</text>
</comment>
<name>A0A7W5DRD5_9PORP</name>
<organism evidence="4 5">
    <name type="scientific">Microbacter margulisiae</name>
    <dbReference type="NCBI Taxonomy" id="1350067"/>
    <lineage>
        <taxon>Bacteria</taxon>
        <taxon>Pseudomonadati</taxon>
        <taxon>Bacteroidota</taxon>
        <taxon>Bacteroidia</taxon>
        <taxon>Bacteroidales</taxon>
        <taxon>Porphyromonadaceae</taxon>
        <taxon>Microbacter</taxon>
    </lineage>
</organism>
<evidence type="ECO:0000313" key="4">
    <source>
        <dbReference type="EMBL" id="MBB3187687.1"/>
    </source>
</evidence>
<feature type="domain" description="SGNH hydrolase-type esterase" evidence="2">
    <location>
        <begin position="151"/>
        <end position="307"/>
    </location>
</feature>
<dbReference type="InterPro" id="IPR037461">
    <property type="entry name" value="CtCE2-like_dom"/>
</dbReference>
<evidence type="ECO:0000256" key="1">
    <source>
        <dbReference type="SAM" id="SignalP"/>
    </source>
</evidence>
<dbReference type="Proteomes" id="UP000544222">
    <property type="component" value="Unassembled WGS sequence"/>
</dbReference>
<feature type="chain" id="PRO_5031256300" description="Acetyl xylan esterase" evidence="1">
    <location>
        <begin position="20"/>
        <end position="353"/>
    </location>
</feature>
<dbReference type="SUPFAM" id="SSF52266">
    <property type="entry name" value="SGNH hydrolase"/>
    <property type="match status" value="1"/>
</dbReference>
<dbReference type="CDD" id="cd01831">
    <property type="entry name" value="Endoglucanase_E_like"/>
    <property type="match status" value="1"/>
</dbReference>
<dbReference type="Gene3D" id="3.40.50.1110">
    <property type="entry name" value="SGNH hydrolase"/>
    <property type="match status" value="1"/>
</dbReference>
<evidence type="ECO:0000259" key="2">
    <source>
        <dbReference type="Pfam" id="PF13472"/>
    </source>
</evidence>
<keyword evidence="1" id="KW-0732">Signal</keyword>
<feature type="domain" description="Carbohydrate esterase 2 N-terminal" evidence="3">
    <location>
        <begin position="35"/>
        <end position="142"/>
    </location>
</feature>
<dbReference type="InterPro" id="IPR052762">
    <property type="entry name" value="PCW_deacetylase/CE"/>
</dbReference>
<dbReference type="AlphaFoldDB" id="A0A7W5DRD5"/>
<dbReference type="InterPro" id="IPR040794">
    <property type="entry name" value="CE2_N"/>
</dbReference>
<dbReference type="InterPro" id="IPR036514">
    <property type="entry name" value="SGNH_hydro_sf"/>
</dbReference>
<sequence>MKALLLSMLLFCSTLFTFASESMTFYKASDPRFFYMGRGDFSNPDHPTFWVPGAQIIFRFKGNACTVNLTDEHLYDRFFNYVQFIVDGHYSRFKLSSAQNELSVGDHLKDTVHTVIICKTTESNIGYLQFNGATCHELLPHPVPPKRKIEFIGNSITCGTGSDQSEIPCGKGEWYDEHNSYLSYGPVTARTLDAQYHLTSYSGIGLIHSCCGLKFVMPQIFDKIDLLDDSLQWNFEKYQPDVVTICLGQNDGIQDATKFCNAYIDFIHTLRKDYPKAHIVLLSSPMADSTLSPVLKGYISMVAERLNASGDKRVSKFFFSKRYHGGCASHPTLMQHQLMAHELTQYLKKLMHW</sequence>
<gene>
    <name evidence="4" type="ORF">FHX64_001850</name>
</gene>
<dbReference type="PANTHER" id="PTHR37834:SF2">
    <property type="entry name" value="ESTERASE, SGNH HYDROLASE-TYPE"/>
    <property type="match status" value="1"/>
</dbReference>
<dbReference type="InterPro" id="IPR013830">
    <property type="entry name" value="SGNH_hydro"/>
</dbReference>